<dbReference type="eggNOG" id="COG1309">
    <property type="taxonomic scope" value="Bacteria"/>
</dbReference>
<proteinExistence type="predicted"/>
<dbReference type="Gene3D" id="1.10.357.10">
    <property type="entry name" value="Tetracycline Repressor, domain 2"/>
    <property type="match status" value="1"/>
</dbReference>
<reference evidence="7 8" key="1">
    <citation type="journal article" date="2011" name="Stand. Genomic Sci.">
        <title>Complete genome sequence of Parvibaculum lavamentivorans type strain (DS-1(T)).</title>
        <authorList>
            <person name="Schleheck D."/>
            <person name="Weiss M."/>
            <person name="Pitluck S."/>
            <person name="Bruce D."/>
            <person name="Land M.L."/>
            <person name="Han S."/>
            <person name="Saunders E."/>
            <person name="Tapia R."/>
            <person name="Detter C."/>
            <person name="Brettin T."/>
            <person name="Han J."/>
            <person name="Woyke T."/>
            <person name="Goodwin L."/>
            <person name="Pennacchio L."/>
            <person name="Nolan M."/>
            <person name="Cook A.M."/>
            <person name="Kjelleberg S."/>
            <person name="Thomas T."/>
        </authorList>
    </citation>
    <scope>NUCLEOTIDE SEQUENCE [LARGE SCALE GENOMIC DNA]</scope>
    <source>
        <strain evidence="8">DS-1 / DSM 13023 / NCIMB 13966</strain>
    </source>
</reference>
<dbReference type="InterPro" id="IPR050109">
    <property type="entry name" value="HTH-type_TetR-like_transc_reg"/>
</dbReference>
<dbReference type="GO" id="GO:0000976">
    <property type="term" value="F:transcription cis-regulatory region binding"/>
    <property type="evidence" value="ECO:0007669"/>
    <property type="project" value="TreeGrafter"/>
</dbReference>
<dbReference type="InterPro" id="IPR001647">
    <property type="entry name" value="HTH_TetR"/>
</dbReference>
<keyword evidence="1" id="KW-0805">Transcription regulation</keyword>
<dbReference type="PANTHER" id="PTHR30055:SF234">
    <property type="entry name" value="HTH-TYPE TRANSCRIPTIONAL REGULATOR BETI"/>
    <property type="match status" value="1"/>
</dbReference>
<organism evidence="7 8">
    <name type="scientific">Parvibaculum lavamentivorans (strain DS-1 / DSM 13023 / NCIMB 13966)</name>
    <dbReference type="NCBI Taxonomy" id="402881"/>
    <lineage>
        <taxon>Bacteria</taxon>
        <taxon>Pseudomonadati</taxon>
        <taxon>Pseudomonadota</taxon>
        <taxon>Alphaproteobacteria</taxon>
        <taxon>Hyphomicrobiales</taxon>
        <taxon>Parvibaculaceae</taxon>
        <taxon>Parvibaculum</taxon>
    </lineage>
</organism>
<feature type="region of interest" description="Disordered" evidence="5">
    <location>
        <begin position="1"/>
        <end position="22"/>
    </location>
</feature>
<dbReference type="SUPFAM" id="SSF48498">
    <property type="entry name" value="Tetracyclin repressor-like, C-terminal domain"/>
    <property type="match status" value="1"/>
</dbReference>
<keyword evidence="2 4" id="KW-0238">DNA-binding</keyword>
<dbReference type="InterPro" id="IPR011075">
    <property type="entry name" value="TetR_C"/>
</dbReference>
<evidence type="ECO:0000256" key="3">
    <source>
        <dbReference type="ARBA" id="ARBA00023163"/>
    </source>
</evidence>
<dbReference type="Pfam" id="PF00440">
    <property type="entry name" value="TetR_N"/>
    <property type="match status" value="1"/>
</dbReference>
<evidence type="ECO:0000256" key="1">
    <source>
        <dbReference type="ARBA" id="ARBA00023015"/>
    </source>
</evidence>
<dbReference type="PANTHER" id="PTHR30055">
    <property type="entry name" value="HTH-TYPE TRANSCRIPTIONAL REGULATOR RUTR"/>
    <property type="match status" value="1"/>
</dbReference>
<dbReference type="OrthoDB" id="7185252at2"/>
<protein>
    <submittedName>
        <fullName evidence="7">Transcriptional regulator, TetR family</fullName>
    </submittedName>
</protein>
<feature type="DNA-binding region" description="H-T-H motif" evidence="4">
    <location>
        <begin position="44"/>
        <end position="63"/>
    </location>
</feature>
<evidence type="ECO:0000256" key="2">
    <source>
        <dbReference type="ARBA" id="ARBA00023125"/>
    </source>
</evidence>
<accession>A7HVW7</accession>
<dbReference type="STRING" id="402881.Plav_2441"/>
<dbReference type="EMBL" id="CP000774">
    <property type="protein sequence ID" value="ABS64050.1"/>
    <property type="molecule type" value="Genomic_DNA"/>
</dbReference>
<dbReference type="InterPro" id="IPR036271">
    <property type="entry name" value="Tet_transcr_reg_TetR-rel_C_sf"/>
</dbReference>
<dbReference type="AlphaFoldDB" id="A7HVW7"/>
<dbReference type="KEGG" id="pla:Plav_2441"/>
<feature type="domain" description="HTH tetR-type" evidence="6">
    <location>
        <begin position="21"/>
        <end position="81"/>
    </location>
</feature>
<dbReference type="Gene3D" id="1.10.10.60">
    <property type="entry name" value="Homeodomain-like"/>
    <property type="match status" value="1"/>
</dbReference>
<dbReference type="SUPFAM" id="SSF46689">
    <property type="entry name" value="Homeodomain-like"/>
    <property type="match status" value="1"/>
</dbReference>
<evidence type="ECO:0000259" key="6">
    <source>
        <dbReference type="PROSITE" id="PS50977"/>
    </source>
</evidence>
<dbReference type="GO" id="GO:0003700">
    <property type="term" value="F:DNA-binding transcription factor activity"/>
    <property type="evidence" value="ECO:0007669"/>
    <property type="project" value="TreeGrafter"/>
</dbReference>
<evidence type="ECO:0000256" key="4">
    <source>
        <dbReference type="PROSITE-ProRule" id="PRU00335"/>
    </source>
</evidence>
<dbReference type="Pfam" id="PF16859">
    <property type="entry name" value="TetR_C_11"/>
    <property type="match status" value="1"/>
</dbReference>
<name>A7HVW7_PARL1</name>
<dbReference type="PRINTS" id="PR00455">
    <property type="entry name" value="HTHTETR"/>
</dbReference>
<keyword evidence="3" id="KW-0804">Transcription</keyword>
<sequence>MRTAEKMTASPSEQKWQRRKEDRPAEIMTAGLRLFAERGFAATRLEDVAEAAGVSKATIYLYFDSKSDLFAAIVRDTAAPRLDEIEKLVETYEGPSADLITLLIGQLREITTPTQLPALVKVILAEAGNFPEIRNFYRDHIIPRGFGNLSRVLHRGIERGEFRPCNVEAAVQSIIFPILMNALARNTFGELPQLDPDSFFAAHAEFVLRGLAADREA</sequence>
<evidence type="ECO:0000256" key="5">
    <source>
        <dbReference type="SAM" id="MobiDB-lite"/>
    </source>
</evidence>
<dbReference type="Proteomes" id="UP000006377">
    <property type="component" value="Chromosome"/>
</dbReference>
<gene>
    <name evidence="7" type="ordered locus">Plav_2441</name>
</gene>
<evidence type="ECO:0000313" key="7">
    <source>
        <dbReference type="EMBL" id="ABS64050.1"/>
    </source>
</evidence>
<dbReference type="FunFam" id="1.10.10.60:FF:000141">
    <property type="entry name" value="TetR family transcriptional regulator"/>
    <property type="match status" value="1"/>
</dbReference>
<keyword evidence="8" id="KW-1185">Reference proteome</keyword>
<dbReference type="InterPro" id="IPR009057">
    <property type="entry name" value="Homeodomain-like_sf"/>
</dbReference>
<dbReference type="PROSITE" id="PS50977">
    <property type="entry name" value="HTH_TETR_2"/>
    <property type="match status" value="1"/>
</dbReference>
<dbReference type="HOGENOM" id="CLU_069356_27_2_5"/>
<evidence type="ECO:0000313" key="8">
    <source>
        <dbReference type="Proteomes" id="UP000006377"/>
    </source>
</evidence>